<evidence type="ECO:0000259" key="3">
    <source>
        <dbReference type="PROSITE" id="PS50977"/>
    </source>
</evidence>
<evidence type="ECO:0000256" key="1">
    <source>
        <dbReference type="ARBA" id="ARBA00023125"/>
    </source>
</evidence>
<feature type="domain" description="HTH tetR-type" evidence="3">
    <location>
        <begin position="14"/>
        <end position="74"/>
    </location>
</feature>
<dbReference type="Proteomes" id="UP000049855">
    <property type="component" value="Unassembled WGS sequence"/>
</dbReference>
<protein>
    <recommendedName>
        <fullName evidence="3">HTH tetR-type domain-containing protein</fullName>
    </recommendedName>
</protein>
<dbReference type="GO" id="GO:0003677">
    <property type="term" value="F:DNA binding"/>
    <property type="evidence" value="ECO:0007669"/>
    <property type="project" value="UniProtKB-UniRule"/>
</dbReference>
<proteinExistence type="predicted"/>
<gene>
    <name evidence="4" type="ORF">SpAn4DRAFT_4111</name>
</gene>
<evidence type="ECO:0000313" key="4">
    <source>
        <dbReference type="EMBL" id="CQR74754.1"/>
    </source>
</evidence>
<evidence type="ECO:0000256" key="2">
    <source>
        <dbReference type="PROSITE-ProRule" id="PRU00335"/>
    </source>
</evidence>
<evidence type="ECO:0000313" key="5">
    <source>
        <dbReference type="Proteomes" id="UP000049855"/>
    </source>
</evidence>
<dbReference type="SUPFAM" id="SSF46689">
    <property type="entry name" value="Homeodomain-like"/>
    <property type="match status" value="1"/>
</dbReference>
<dbReference type="PROSITE" id="PS50977">
    <property type="entry name" value="HTH_TETR_2"/>
    <property type="match status" value="1"/>
</dbReference>
<keyword evidence="1 2" id="KW-0238">DNA-binding</keyword>
<dbReference type="Pfam" id="PF00440">
    <property type="entry name" value="TetR_N"/>
    <property type="match status" value="1"/>
</dbReference>
<dbReference type="EMBL" id="CTRP01000015">
    <property type="protein sequence ID" value="CQR74754.1"/>
    <property type="molecule type" value="Genomic_DNA"/>
</dbReference>
<reference evidence="5" key="1">
    <citation type="submission" date="2015-03" db="EMBL/GenBank/DDBJ databases">
        <authorList>
            <person name="Nijsse Bart"/>
        </authorList>
    </citation>
    <scope>NUCLEOTIDE SEQUENCE [LARGE SCALE GENOMIC DNA]</scope>
</reference>
<dbReference type="InterPro" id="IPR009057">
    <property type="entry name" value="Homeodomain-like_sf"/>
</dbReference>
<dbReference type="RefSeq" id="WP_021166581.1">
    <property type="nucleotide sequence ID" value="NZ_CTRP01000015.1"/>
</dbReference>
<name>A0A0U1L7B8_9FIRM</name>
<organism evidence="4 5">
    <name type="scientific">Sporomusa ovata</name>
    <dbReference type="NCBI Taxonomy" id="2378"/>
    <lineage>
        <taxon>Bacteria</taxon>
        <taxon>Bacillati</taxon>
        <taxon>Bacillota</taxon>
        <taxon>Negativicutes</taxon>
        <taxon>Selenomonadales</taxon>
        <taxon>Sporomusaceae</taxon>
        <taxon>Sporomusa</taxon>
    </lineage>
</organism>
<dbReference type="Gene3D" id="1.10.357.10">
    <property type="entry name" value="Tetracycline Repressor, domain 2"/>
    <property type="match status" value="1"/>
</dbReference>
<feature type="DNA-binding region" description="H-T-H motif" evidence="2">
    <location>
        <begin position="37"/>
        <end position="56"/>
    </location>
</feature>
<dbReference type="InterPro" id="IPR001647">
    <property type="entry name" value="HTH_TetR"/>
</dbReference>
<accession>A0A0U1L7B8</accession>
<keyword evidence="5" id="KW-1185">Reference proteome</keyword>
<dbReference type="AlphaFoldDB" id="A0A0U1L7B8"/>
<sequence>MENFQIGKREHNKATTKIQIMETFIKAMEDYPLESLKVEDLCQKIGISKVTFFNYFTSKEQIIEYFIAQWRYDISYGISNGTLKGIDGIKHIYHSVADHKAGSNIMITIMQYYLKHPNSEPIIITPYEYYLFNSKAYETGVECLNLPDIMNCLLNDLSLPQDKIMPTVLNLISGFFGVSFVMHIAGDFADKDTARIQSKKAFDRFVDAIL</sequence>